<feature type="compositionally biased region" description="Basic and acidic residues" evidence="4">
    <location>
        <begin position="337"/>
        <end position="348"/>
    </location>
</feature>
<dbReference type="Gene3D" id="3.40.50.1820">
    <property type="entry name" value="alpha/beta hydrolase"/>
    <property type="match status" value="1"/>
</dbReference>
<gene>
    <name evidence="6" type="ORF">GCM10010334_12160</name>
</gene>
<dbReference type="Proteomes" id="UP000638353">
    <property type="component" value="Unassembled WGS sequence"/>
</dbReference>
<dbReference type="PROSITE" id="PS51257">
    <property type="entry name" value="PROKAR_LIPOPROTEIN"/>
    <property type="match status" value="1"/>
</dbReference>
<dbReference type="PANTHER" id="PTHR43248">
    <property type="entry name" value="2-SUCCINYL-6-HYDROXY-2,4-CYCLOHEXADIENE-1-CARBOXYLATE SYNTHASE"/>
    <property type="match status" value="1"/>
</dbReference>
<evidence type="ECO:0000259" key="5">
    <source>
        <dbReference type="Pfam" id="PF00561"/>
    </source>
</evidence>
<dbReference type="GO" id="GO:0016787">
    <property type="term" value="F:hydrolase activity"/>
    <property type="evidence" value="ECO:0007669"/>
    <property type="project" value="UniProtKB-KW"/>
</dbReference>
<evidence type="ECO:0000256" key="3">
    <source>
        <dbReference type="ARBA" id="ARBA00022801"/>
    </source>
</evidence>
<evidence type="ECO:0000256" key="2">
    <source>
        <dbReference type="ARBA" id="ARBA00022729"/>
    </source>
</evidence>
<dbReference type="SUPFAM" id="SSF53474">
    <property type="entry name" value="alpha/beta-Hydrolases"/>
    <property type="match status" value="1"/>
</dbReference>
<evidence type="ECO:0000313" key="6">
    <source>
        <dbReference type="EMBL" id="GHC83247.1"/>
    </source>
</evidence>
<dbReference type="Pfam" id="PF00561">
    <property type="entry name" value="Abhydrolase_1"/>
    <property type="match status" value="1"/>
</dbReference>
<comment type="similarity">
    <text evidence="1">Belongs to the peptidase S33 family.</text>
</comment>
<dbReference type="AlphaFoldDB" id="A0A918WTX4"/>
<dbReference type="EMBL" id="BMVC01000002">
    <property type="protein sequence ID" value="GHC83247.1"/>
    <property type="molecule type" value="Genomic_DNA"/>
</dbReference>
<proteinExistence type="inferred from homology"/>
<feature type="region of interest" description="Disordered" evidence="4">
    <location>
        <begin position="328"/>
        <end position="348"/>
    </location>
</feature>
<keyword evidence="3 6" id="KW-0378">Hydrolase</keyword>
<name>A0A918WTX4_9ACTN</name>
<evidence type="ECO:0000256" key="1">
    <source>
        <dbReference type="ARBA" id="ARBA00010088"/>
    </source>
</evidence>
<evidence type="ECO:0000313" key="7">
    <source>
        <dbReference type="Proteomes" id="UP000638353"/>
    </source>
</evidence>
<protein>
    <submittedName>
        <fullName evidence="6">Alpha/beta hydrolase</fullName>
    </submittedName>
</protein>
<reference evidence="6" key="1">
    <citation type="journal article" date="2014" name="Int. J. Syst. Evol. Microbiol.">
        <title>Complete genome sequence of Corynebacterium casei LMG S-19264T (=DSM 44701T), isolated from a smear-ripened cheese.</title>
        <authorList>
            <consortium name="US DOE Joint Genome Institute (JGI-PGF)"/>
            <person name="Walter F."/>
            <person name="Albersmeier A."/>
            <person name="Kalinowski J."/>
            <person name="Ruckert C."/>
        </authorList>
    </citation>
    <scope>NUCLEOTIDE SEQUENCE</scope>
    <source>
        <strain evidence="6">JCM 4637</strain>
    </source>
</reference>
<dbReference type="PANTHER" id="PTHR43248:SF29">
    <property type="entry name" value="TRIPEPTIDYL AMINOPEPTIDASE"/>
    <property type="match status" value="1"/>
</dbReference>
<evidence type="ECO:0000256" key="4">
    <source>
        <dbReference type="SAM" id="MobiDB-lite"/>
    </source>
</evidence>
<dbReference type="InterPro" id="IPR000073">
    <property type="entry name" value="AB_hydrolase_1"/>
</dbReference>
<reference evidence="6" key="2">
    <citation type="submission" date="2020-09" db="EMBL/GenBank/DDBJ databases">
        <authorList>
            <person name="Sun Q."/>
            <person name="Ohkuma M."/>
        </authorList>
    </citation>
    <scope>NUCLEOTIDE SEQUENCE</scope>
    <source>
        <strain evidence="6">JCM 4637</strain>
    </source>
</reference>
<sequence length="544" mass="56089">MRGGIGVRVGAAVVGVALLATGCGSGGGSGKEAAASDPGTPSPVQQPVKAPDPATLTAFTSQKPVWTDCPKGPELPAGSPKMPEGKCTKIKVPLDYAEPDGETIEIAVNKFPATGEKRGSLFVNPGGPGGSGLGFAPAIPMVSPEVGKAYDVIGFDPRGVGESKAVECLDTAAKDAYYAAGPTPRPTADGKAAWRKAAKAMADGCEAKSGKLLPHVGTENVARDIDVMRAVLGEKKTDYAGVSYGTLLGAYYAEQYPEHIDRMYLDSVMDPARTLPGIIEDNAASFQKAYEAFLARCAEDKDGDQEPCPMGKDPKATDAAIQKLAKDLEAKPVAAKSDPKRPVSGSDLRDALTEGLGQAASWPKLTKTLGSALKGDLDGVREDADGAHGRKEDGSYGSTDQSYLAVACQFATDEDRSHEALDAALVKATKKSALFGPVDTFRPCADWAAKSAAPAREIKTSGTQPILLAQNTGDPATPLAWAQAAQKMLGGSALATNEAFGHGYLTAGACTMKVFGDYLAKGTVPGAGSECHDSGMNQSPPAAE</sequence>
<dbReference type="InterPro" id="IPR051601">
    <property type="entry name" value="Serine_prot/Carboxylest_S33"/>
</dbReference>
<keyword evidence="2" id="KW-0732">Signal</keyword>
<organism evidence="6 7">
    <name type="scientific">Streptomyces finlayi</name>
    <dbReference type="NCBI Taxonomy" id="67296"/>
    <lineage>
        <taxon>Bacteria</taxon>
        <taxon>Bacillati</taxon>
        <taxon>Actinomycetota</taxon>
        <taxon>Actinomycetes</taxon>
        <taxon>Kitasatosporales</taxon>
        <taxon>Streptomycetaceae</taxon>
        <taxon>Streptomyces</taxon>
    </lineage>
</organism>
<comment type="caution">
    <text evidence="6">The sequence shown here is derived from an EMBL/GenBank/DDBJ whole genome shotgun (WGS) entry which is preliminary data.</text>
</comment>
<feature type="compositionally biased region" description="Basic and acidic residues" evidence="4">
    <location>
        <begin position="376"/>
        <end position="394"/>
    </location>
</feature>
<feature type="region of interest" description="Disordered" evidence="4">
    <location>
        <begin position="376"/>
        <end position="397"/>
    </location>
</feature>
<feature type="domain" description="AB hydrolase-1" evidence="5">
    <location>
        <begin position="121"/>
        <end position="478"/>
    </location>
</feature>
<feature type="region of interest" description="Disordered" evidence="4">
    <location>
        <begin position="26"/>
        <end position="55"/>
    </location>
</feature>
<dbReference type="InterPro" id="IPR029058">
    <property type="entry name" value="AB_hydrolase_fold"/>
</dbReference>
<accession>A0A918WTX4</accession>